<dbReference type="STRING" id="1416778.SAMN05443633_11180"/>
<sequence>MNYRKLLKEYSTLISYSKNKCYHHFLSKNLGFIAKFFLYLMNNLSYEKSYTFKFPTFITD</sequence>
<evidence type="ECO:0000313" key="1">
    <source>
        <dbReference type="EMBL" id="SHG19833.1"/>
    </source>
</evidence>
<gene>
    <name evidence="1" type="ORF">SAMN05443633_11180</name>
</gene>
<organism evidence="1 2">
    <name type="scientific">Chryseobacterium arachidis</name>
    <dbReference type="NCBI Taxonomy" id="1416778"/>
    <lineage>
        <taxon>Bacteria</taxon>
        <taxon>Pseudomonadati</taxon>
        <taxon>Bacteroidota</taxon>
        <taxon>Flavobacteriia</taxon>
        <taxon>Flavobacteriales</taxon>
        <taxon>Weeksellaceae</taxon>
        <taxon>Chryseobacterium group</taxon>
        <taxon>Chryseobacterium</taxon>
    </lineage>
</organism>
<accession>A0A1M5HVC2</accession>
<dbReference type="EMBL" id="FQUT01000011">
    <property type="protein sequence ID" value="SHG19833.1"/>
    <property type="molecule type" value="Genomic_DNA"/>
</dbReference>
<reference evidence="2" key="1">
    <citation type="submission" date="2016-11" db="EMBL/GenBank/DDBJ databases">
        <authorList>
            <person name="Varghese N."/>
            <person name="Submissions S."/>
        </authorList>
    </citation>
    <scope>NUCLEOTIDE SEQUENCE [LARGE SCALE GENOMIC DNA]</scope>
    <source>
        <strain evidence="2">DSM 27619</strain>
    </source>
</reference>
<dbReference type="Proteomes" id="UP000184518">
    <property type="component" value="Unassembled WGS sequence"/>
</dbReference>
<dbReference type="AlphaFoldDB" id="A0A1M5HVC2"/>
<protein>
    <submittedName>
        <fullName evidence="1">Uncharacterized protein</fullName>
    </submittedName>
</protein>
<name>A0A1M5HVC2_9FLAO</name>
<proteinExistence type="predicted"/>
<evidence type="ECO:0000313" key="2">
    <source>
        <dbReference type="Proteomes" id="UP000184518"/>
    </source>
</evidence>
<keyword evidence="2" id="KW-1185">Reference proteome</keyword>